<comment type="similarity">
    <text evidence="1">Belongs to the IucA/IucC family.</text>
</comment>
<protein>
    <submittedName>
        <fullName evidence="3">Aerobactin synthase IucA</fullName>
        <ecNumber evidence="3">6.3.2.-</ecNumber>
    </submittedName>
</protein>
<gene>
    <name evidence="3" type="primary">iucA_2</name>
    <name evidence="3" type="ORF">NCTC10465_02352</name>
</gene>
<dbReference type="Gene3D" id="6.10.250.3370">
    <property type="match status" value="1"/>
</dbReference>
<evidence type="ECO:0000313" key="3">
    <source>
        <dbReference type="EMBL" id="STZ04897.1"/>
    </source>
</evidence>
<dbReference type="EC" id="6.3.2.-" evidence="3"/>
<keyword evidence="3" id="KW-0436">Ligase</keyword>
<dbReference type="InterPro" id="IPR007310">
    <property type="entry name" value="Aerobactin_biosyn_IucA/IucC_N"/>
</dbReference>
<dbReference type="InterPro" id="IPR037455">
    <property type="entry name" value="LucA/IucC-like"/>
</dbReference>
<evidence type="ECO:0000313" key="4">
    <source>
        <dbReference type="Proteomes" id="UP000255230"/>
    </source>
</evidence>
<accession>A0A378QVK8</accession>
<sequence length="263" mass="30841">MPCLTEHIDRLSVQNLINAYCIEINRFKIIKNEKFNNNDIEFFDGKDVLVLTLLPLQQALYIPLHFFSILGQHQIFGKIYVRANGGYVEINSLTTASLILADIQYHHSENLDTFDVLSRWIESHQKLVTIMLNRAKDFETLFASDTLNFIETEQALIYGHAMHPTPKARIGFNKQQWINYSPETKGCFNIHYWLVHPDNTIEESFDGKSISRQLLEYLTPFMPQEQKKLFLQFPCYKLLPLHPWQAKFLQDTPFINSLLRIVY</sequence>
<evidence type="ECO:0000259" key="2">
    <source>
        <dbReference type="Pfam" id="PF04183"/>
    </source>
</evidence>
<dbReference type="AlphaFoldDB" id="A0A378QVK8"/>
<dbReference type="GO" id="GO:0019290">
    <property type="term" value="P:siderophore biosynthetic process"/>
    <property type="evidence" value="ECO:0007669"/>
    <property type="project" value="InterPro"/>
</dbReference>
<organism evidence="3 4">
    <name type="scientific">Faucicola osloensis</name>
    <name type="common">Moraxella osloensis</name>
    <dbReference type="NCBI Taxonomy" id="34062"/>
    <lineage>
        <taxon>Bacteria</taxon>
        <taxon>Pseudomonadati</taxon>
        <taxon>Pseudomonadota</taxon>
        <taxon>Gammaproteobacteria</taxon>
        <taxon>Moraxellales</taxon>
        <taxon>Moraxellaceae</taxon>
        <taxon>Faucicola</taxon>
    </lineage>
</organism>
<dbReference type="GO" id="GO:0016874">
    <property type="term" value="F:ligase activity"/>
    <property type="evidence" value="ECO:0007669"/>
    <property type="project" value="UniProtKB-KW"/>
</dbReference>
<reference evidence="3 4" key="1">
    <citation type="submission" date="2018-06" db="EMBL/GenBank/DDBJ databases">
        <authorList>
            <consortium name="Pathogen Informatics"/>
            <person name="Doyle S."/>
        </authorList>
    </citation>
    <scope>NUCLEOTIDE SEQUENCE [LARGE SCALE GENOMIC DNA]</scope>
    <source>
        <strain evidence="3 4">NCTC10465</strain>
    </source>
</reference>
<proteinExistence type="inferred from homology"/>
<dbReference type="PANTHER" id="PTHR34384">
    <property type="entry name" value="L-2,3-DIAMINOPROPANOATE--CITRATE LIGASE"/>
    <property type="match status" value="1"/>
</dbReference>
<dbReference type="EMBL" id="UGPY01000004">
    <property type="protein sequence ID" value="STZ04897.1"/>
    <property type="molecule type" value="Genomic_DNA"/>
</dbReference>
<dbReference type="Proteomes" id="UP000255230">
    <property type="component" value="Unassembled WGS sequence"/>
</dbReference>
<dbReference type="PANTHER" id="PTHR34384:SF5">
    <property type="entry name" value="L-2,3-DIAMINOPROPANOATE--CITRATE LIGASE"/>
    <property type="match status" value="1"/>
</dbReference>
<keyword evidence="4" id="KW-1185">Reference proteome</keyword>
<name>A0A378QVK8_FAUOS</name>
<feature type="domain" description="Aerobactin siderophore biosynthesis IucA/IucC N-terminal" evidence="2">
    <location>
        <begin position="149"/>
        <end position="252"/>
    </location>
</feature>
<evidence type="ECO:0000256" key="1">
    <source>
        <dbReference type="ARBA" id="ARBA00007832"/>
    </source>
</evidence>
<dbReference type="RefSeq" id="WP_115304643.1">
    <property type="nucleotide sequence ID" value="NZ_UGPY01000004.1"/>
</dbReference>
<dbReference type="Pfam" id="PF04183">
    <property type="entry name" value="IucA_IucC"/>
    <property type="match status" value="1"/>
</dbReference>